<dbReference type="NCBIfam" id="TIGR01675">
    <property type="entry name" value="plant-AP"/>
    <property type="match status" value="1"/>
</dbReference>
<evidence type="ECO:0000256" key="3">
    <source>
        <dbReference type="PIRNR" id="PIRNR002674"/>
    </source>
</evidence>
<evidence type="ECO:0000256" key="1">
    <source>
        <dbReference type="ARBA" id="ARBA00022729"/>
    </source>
</evidence>
<dbReference type="Pfam" id="PF03767">
    <property type="entry name" value="Acid_phosphat_B"/>
    <property type="match status" value="1"/>
</dbReference>
<dbReference type="InterPro" id="IPR014403">
    <property type="entry name" value="APS1/VSP"/>
</dbReference>
<evidence type="ECO:0000256" key="2">
    <source>
        <dbReference type="ARBA" id="ARBA00023180"/>
    </source>
</evidence>
<dbReference type="InterPro" id="IPR023214">
    <property type="entry name" value="HAD_sf"/>
</dbReference>
<keyword evidence="4" id="KW-0812">Transmembrane</keyword>
<reference evidence="5 6" key="1">
    <citation type="submission" date="2020-10" db="EMBL/GenBank/DDBJ databases">
        <title>The Coptis chinensis genome and diversification of protoberbering-type alkaloids.</title>
        <authorList>
            <person name="Wang B."/>
            <person name="Shu S."/>
            <person name="Song C."/>
            <person name="Liu Y."/>
        </authorList>
    </citation>
    <scope>NUCLEOTIDE SEQUENCE [LARGE SCALE GENOMIC DNA]</scope>
    <source>
        <strain evidence="5">HL-2020</strain>
        <tissue evidence="5">Leaf</tissue>
    </source>
</reference>
<dbReference type="GO" id="GO:0003993">
    <property type="term" value="F:acid phosphatase activity"/>
    <property type="evidence" value="ECO:0007669"/>
    <property type="project" value="InterPro"/>
</dbReference>
<proteinExistence type="inferred from homology"/>
<sequence>MNSGQTLLINLLIIISILISGVIPQSILISGNRKVAKDDVVYCNSWKFSVEANDAGSWKQVPERCLEFVKNYVTGDQYVSDSGLVAYDSLEFAKTVEIRGDGKDVWIFDIDETLLSNLPYYAEHGFGTEIFNDIAFNQWVDSAECPAIPASLKLYNELRRLGFTIILLTGRDEHQRSSTIKNLLIAGYSGYQSLILREPSDHGKIAEVYKSEKRKELENEGYRIHGNSGDQWSDLFGAPTATRSFKLPNPMYYIA</sequence>
<protein>
    <recommendedName>
        <fullName evidence="7">Acid phosphatase</fullName>
    </recommendedName>
</protein>
<name>A0A835IHW6_9MAGN</name>
<dbReference type="Proteomes" id="UP000631114">
    <property type="component" value="Unassembled WGS sequence"/>
</dbReference>
<dbReference type="AlphaFoldDB" id="A0A835IHW6"/>
<dbReference type="InterPro" id="IPR010028">
    <property type="entry name" value="Acid_phosphatase_pln"/>
</dbReference>
<accession>A0A835IHW6</accession>
<evidence type="ECO:0000256" key="4">
    <source>
        <dbReference type="SAM" id="Phobius"/>
    </source>
</evidence>
<evidence type="ECO:0008006" key="7">
    <source>
        <dbReference type="Google" id="ProtNLM"/>
    </source>
</evidence>
<keyword evidence="6" id="KW-1185">Reference proteome</keyword>
<evidence type="ECO:0000313" key="6">
    <source>
        <dbReference type="Proteomes" id="UP000631114"/>
    </source>
</evidence>
<gene>
    <name evidence="5" type="ORF">IFM89_027957</name>
</gene>
<dbReference type="PANTHER" id="PTHR31284:SF10">
    <property type="entry name" value="ACID PHOSPHATASE-LIKE PROTEIN"/>
    <property type="match status" value="1"/>
</dbReference>
<keyword evidence="1" id="KW-0732">Signal</keyword>
<dbReference type="EMBL" id="JADFTS010000003">
    <property type="protein sequence ID" value="KAF9616018.1"/>
    <property type="molecule type" value="Genomic_DNA"/>
</dbReference>
<dbReference type="CDD" id="cd07535">
    <property type="entry name" value="HAD_VSP"/>
    <property type="match status" value="1"/>
</dbReference>
<dbReference type="PANTHER" id="PTHR31284">
    <property type="entry name" value="ACID PHOSPHATASE-LIKE PROTEIN"/>
    <property type="match status" value="1"/>
</dbReference>
<dbReference type="SUPFAM" id="SSF56784">
    <property type="entry name" value="HAD-like"/>
    <property type="match status" value="1"/>
</dbReference>
<comment type="caution">
    <text evidence="5">The sequence shown here is derived from an EMBL/GenBank/DDBJ whole genome shotgun (WGS) entry which is preliminary data.</text>
</comment>
<dbReference type="Gene3D" id="3.40.50.1000">
    <property type="entry name" value="HAD superfamily/HAD-like"/>
    <property type="match status" value="1"/>
</dbReference>
<comment type="similarity">
    <text evidence="3">Belongs to the APS1/VSP family.</text>
</comment>
<keyword evidence="2" id="KW-0325">Glycoprotein</keyword>
<dbReference type="OrthoDB" id="59415at2759"/>
<feature type="transmembrane region" description="Helical" evidence="4">
    <location>
        <begin position="7"/>
        <end position="28"/>
    </location>
</feature>
<organism evidence="5 6">
    <name type="scientific">Coptis chinensis</name>
    <dbReference type="NCBI Taxonomy" id="261450"/>
    <lineage>
        <taxon>Eukaryota</taxon>
        <taxon>Viridiplantae</taxon>
        <taxon>Streptophyta</taxon>
        <taxon>Embryophyta</taxon>
        <taxon>Tracheophyta</taxon>
        <taxon>Spermatophyta</taxon>
        <taxon>Magnoliopsida</taxon>
        <taxon>Ranunculales</taxon>
        <taxon>Ranunculaceae</taxon>
        <taxon>Coptidoideae</taxon>
        <taxon>Coptis</taxon>
    </lineage>
</organism>
<dbReference type="InterPro" id="IPR005519">
    <property type="entry name" value="Acid_phosphat_B-like"/>
</dbReference>
<dbReference type="InterPro" id="IPR036412">
    <property type="entry name" value="HAD-like_sf"/>
</dbReference>
<evidence type="ECO:0000313" key="5">
    <source>
        <dbReference type="EMBL" id="KAF9616018.1"/>
    </source>
</evidence>
<dbReference type="PIRSF" id="PIRSF002674">
    <property type="entry name" value="VSP"/>
    <property type="match status" value="1"/>
</dbReference>
<keyword evidence="4" id="KW-0472">Membrane</keyword>
<keyword evidence="4" id="KW-1133">Transmembrane helix</keyword>